<dbReference type="OrthoDB" id="654211at2759"/>
<dbReference type="OMA" id="PFHTHYI"/>
<dbReference type="CDD" id="cd12148">
    <property type="entry name" value="fungal_TF_MHR"/>
    <property type="match status" value="1"/>
</dbReference>
<keyword evidence="6" id="KW-0539">Nucleus</keyword>
<sequence length="728" mass="82199">MVIPSTISTATHANDPSRLRHLIIALPQSRGHLVCHSSRHNHYIGLARRGSKDDTEAILVVSGHGNSIVTTDGVSNNFLLVPEPPEGLYTDVDHFPTSMWDFPTTRHSGMSTLQPFPPNLRKNSLRRFMHLLYYAVKESTSATQKFVEYAKYSDVLRRHLQRCGPKGDCQPPTQGKPGRKRKSCNACATARVFCDGEVPCEACLQKGLNCSFSRTHEQSLKLPEASQGTTRQLPEDINPSTEGEPCHRPAKLSIPFLLHYTNVESESKYESLRLLSQCTGADPQVGCCAVDHQPGNSCFLTDPWERMFHSFICTANLDPPCDSKSSATYSFEDADLESTSAEILRTLACPEQQDALGQETLGIDKARQLFNPFNIAKFIKAFFDNPFHTHYISPAAFSLNKTSNLLVLTMVLLGAIYSNPYRSDDLGTYSNLTEHLVFEGPVFKKLLHGNTDILDSRGTLETLQAAMLVVILQSYKENPDSIRRIRLQRMPTIFTAIRMLELNKITNDCIPGVSDWDTYLLRESLVRVMAGIYLLDCYCVIFFRYPTLLRLDEIAFEIPQRDDLFHAHNATEWEELSLKDQKPHVPLRLRAVLRDFMRPEGEPPQHGEYFPNTIFGSFLVLSAIQCVLFDLLALHTFMNDIRVFEPVERALDRWKIHWDSLYQGIEPGTAKRAGFIIHAAEFWCVAKALIKHPSAAWPEDSKDTLDTTQSFRRLVDRLMADDDTANGS</sequence>
<dbReference type="Pfam" id="PF00172">
    <property type="entry name" value="Zn_clus"/>
    <property type="match status" value="1"/>
</dbReference>
<dbReference type="InterPro" id="IPR001138">
    <property type="entry name" value="Zn2Cys6_DnaBD"/>
</dbReference>
<evidence type="ECO:0000259" key="8">
    <source>
        <dbReference type="PROSITE" id="PS50048"/>
    </source>
</evidence>
<dbReference type="GO" id="GO:0008270">
    <property type="term" value="F:zinc ion binding"/>
    <property type="evidence" value="ECO:0007669"/>
    <property type="project" value="InterPro"/>
</dbReference>
<dbReference type="GO" id="GO:0006351">
    <property type="term" value="P:DNA-templated transcription"/>
    <property type="evidence" value="ECO:0007669"/>
    <property type="project" value="InterPro"/>
</dbReference>
<dbReference type="Gene3D" id="4.10.240.10">
    <property type="entry name" value="Zn(2)-C6 fungal-type DNA-binding domain"/>
    <property type="match status" value="1"/>
</dbReference>
<dbReference type="PANTHER" id="PTHR47660:SF2">
    <property type="entry name" value="TRANSCRIPTION FACTOR WITH C2H2 AND ZN(2)-CYS(6) DNA BINDING DOMAIN (EUROFUNG)"/>
    <property type="match status" value="1"/>
</dbReference>
<gene>
    <name evidence="9" type="ORF">ASPTUDRAFT_57182</name>
</gene>
<keyword evidence="4" id="KW-0238">DNA-binding</keyword>
<keyword evidence="1" id="KW-0479">Metal-binding</keyword>
<dbReference type="Pfam" id="PF04082">
    <property type="entry name" value="Fungal_trans"/>
    <property type="match status" value="1"/>
</dbReference>
<evidence type="ECO:0000256" key="3">
    <source>
        <dbReference type="ARBA" id="ARBA00023015"/>
    </source>
</evidence>
<organism evidence="9 10">
    <name type="scientific">Aspergillus tubingensis (strain CBS 134.48)</name>
    <dbReference type="NCBI Taxonomy" id="767770"/>
    <lineage>
        <taxon>Eukaryota</taxon>
        <taxon>Fungi</taxon>
        <taxon>Dikarya</taxon>
        <taxon>Ascomycota</taxon>
        <taxon>Pezizomycotina</taxon>
        <taxon>Eurotiomycetes</taxon>
        <taxon>Eurotiomycetidae</taxon>
        <taxon>Eurotiales</taxon>
        <taxon>Aspergillaceae</taxon>
        <taxon>Aspergillus</taxon>
        <taxon>Aspergillus subgen. Circumdati</taxon>
    </lineage>
</organism>
<dbReference type="EMBL" id="KV878204">
    <property type="protein sequence ID" value="OJI83237.1"/>
    <property type="molecule type" value="Genomic_DNA"/>
</dbReference>
<evidence type="ECO:0000256" key="7">
    <source>
        <dbReference type="SAM" id="MobiDB-lite"/>
    </source>
</evidence>
<keyword evidence="2" id="KW-0862">Zinc</keyword>
<feature type="domain" description="Zn(2)-C6 fungal-type" evidence="8">
    <location>
        <begin position="183"/>
        <end position="212"/>
    </location>
</feature>
<dbReference type="InterPro" id="IPR036864">
    <property type="entry name" value="Zn2-C6_fun-type_DNA-bd_sf"/>
</dbReference>
<dbReference type="GO" id="GO:0003677">
    <property type="term" value="F:DNA binding"/>
    <property type="evidence" value="ECO:0007669"/>
    <property type="project" value="UniProtKB-KW"/>
</dbReference>
<evidence type="ECO:0000313" key="10">
    <source>
        <dbReference type="Proteomes" id="UP000184304"/>
    </source>
</evidence>
<dbReference type="SUPFAM" id="SSF57701">
    <property type="entry name" value="Zn2/Cys6 DNA-binding domain"/>
    <property type="match status" value="1"/>
</dbReference>
<evidence type="ECO:0000256" key="6">
    <source>
        <dbReference type="ARBA" id="ARBA00023242"/>
    </source>
</evidence>
<dbReference type="GO" id="GO:0000981">
    <property type="term" value="F:DNA-binding transcription factor activity, RNA polymerase II-specific"/>
    <property type="evidence" value="ECO:0007669"/>
    <property type="project" value="InterPro"/>
</dbReference>
<dbReference type="CDD" id="cd00067">
    <property type="entry name" value="GAL4"/>
    <property type="match status" value="1"/>
</dbReference>
<evidence type="ECO:0000256" key="1">
    <source>
        <dbReference type="ARBA" id="ARBA00022723"/>
    </source>
</evidence>
<dbReference type="PROSITE" id="PS00463">
    <property type="entry name" value="ZN2_CY6_FUNGAL_1"/>
    <property type="match status" value="1"/>
</dbReference>
<dbReference type="SMART" id="SM00066">
    <property type="entry name" value="GAL4"/>
    <property type="match status" value="1"/>
</dbReference>
<evidence type="ECO:0000256" key="4">
    <source>
        <dbReference type="ARBA" id="ARBA00023125"/>
    </source>
</evidence>
<dbReference type="VEuPathDB" id="FungiDB:ASPTUDRAFT_57182"/>
<reference evidence="10" key="1">
    <citation type="journal article" date="2017" name="Genome Biol.">
        <title>Comparative genomics reveals high biological diversity and specific adaptations in the industrially and medically important fungal genus Aspergillus.</title>
        <authorList>
            <person name="de Vries R.P."/>
            <person name="Riley R."/>
            <person name="Wiebenga A."/>
            <person name="Aguilar-Osorio G."/>
            <person name="Amillis S."/>
            <person name="Uchima C.A."/>
            <person name="Anderluh G."/>
            <person name="Asadollahi M."/>
            <person name="Askin M."/>
            <person name="Barry K."/>
            <person name="Battaglia E."/>
            <person name="Bayram O."/>
            <person name="Benocci T."/>
            <person name="Braus-Stromeyer S.A."/>
            <person name="Caldana C."/>
            <person name="Canovas D."/>
            <person name="Cerqueira G.C."/>
            <person name="Chen F."/>
            <person name="Chen W."/>
            <person name="Choi C."/>
            <person name="Clum A."/>
            <person name="Dos Santos R.A."/>
            <person name="Damasio A.R."/>
            <person name="Diallinas G."/>
            <person name="Emri T."/>
            <person name="Fekete E."/>
            <person name="Flipphi M."/>
            <person name="Freyberg S."/>
            <person name="Gallo A."/>
            <person name="Gournas C."/>
            <person name="Habgood R."/>
            <person name="Hainaut M."/>
            <person name="Harispe M.L."/>
            <person name="Henrissat B."/>
            <person name="Hilden K.S."/>
            <person name="Hope R."/>
            <person name="Hossain A."/>
            <person name="Karabika E."/>
            <person name="Karaffa L."/>
            <person name="Karanyi Z."/>
            <person name="Krasevec N."/>
            <person name="Kuo A."/>
            <person name="Kusch H."/>
            <person name="LaButti K."/>
            <person name="Lagendijk E.L."/>
            <person name="Lapidus A."/>
            <person name="Levasseur A."/>
            <person name="Lindquist E."/>
            <person name="Lipzen A."/>
            <person name="Logrieco A.F."/>
            <person name="MacCabe A."/>
            <person name="Maekelae M.R."/>
            <person name="Malavazi I."/>
            <person name="Melin P."/>
            <person name="Meyer V."/>
            <person name="Mielnichuk N."/>
            <person name="Miskei M."/>
            <person name="Molnar A.P."/>
            <person name="Mule G."/>
            <person name="Ngan C.Y."/>
            <person name="Orejas M."/>
            <person name="Orosz E."/>
            <person name="Ouedraogo J.P."/>
            <person name="Overkamp K.M."/>
            <person name="Park H.-S."/>
            <person name="Perrone G."/>
            <person name="Piumi F."/>
            <person name="Punt P.J."/>
            <person name="Ram A.F."/>
            <person name="Ramon A."/>
            <person name="Rauscher S."/>
            <person name="Record E."/>
            <person name="Riano-Pachon D.M."/>
            <person name="Robert V."/>
            <person name="Roehrig J."/>
            <person name="Ruller R."/>
            <person name="Salamov A."/>
            <person name="Salih N.S."/>
            <person name="Samson R.A."/>
            <person name="Sandor E."/>
            <person name="Sanguinetti M."/>
            <person name="Schuetze T."/>
            <person name="Sepcic K."/>
            <person name="Shelest E."/>
            <person name="Sherlock G."/>
            <person name="Sophianopoulou V."/>
            <person name="Squina F.M."/>
            <person name="Sun H."/>
            <person name="Susca A."/>
            <person name="Todd R.B."/>
            <person name="Tsang A."/>
            <person name="Unkles S.E."/>
            <person name="van de Wiele N."/>
            <person name="van Rossen-Uffink D."/>
            <person name="Oliveira J.V."/>
            <person name="Vesth T.C."/>
            <person name="Visser J."/>
            <person name="Yu J.-H."/>
            <person name="Zhou M."/>
            <person name="Andersen M.R."/>
            <person name="Archer D.B."/>
            <person name="Baker S.E."/>
            <person name="Benoit I."/>
            <person name="Brakhage A.A."/>
            <person name="Braus G.H."/>
            <person name="Fischer R."/>
            <person name="Frisvad J.C."/>
            <person name="Goldman G.H."/>
            <person name="Houbraken J."/>
            <person name="Oakley B."/>
            <person name="Pocsi I."/>
            <person name="Scazzocchio C."/>
            <person name="Seiboth B."/>
            <person name="vanKuyk P.A."/>
            <person name="Wortman J."/>
            <person name="Dyer P.S."/>
            <person name="Grigoriev I.V."/>
        </authorList>
    </citation>
    <scope>NUCLEOTIDE SEQUENCE [LARGE SCALE GENOMIC DNA]</scope>
    <source>
        <strain evidence="10">CBS 134.48</strain>
    </source>
</reference>
<dbReference type="AlphaFoldDB" id="A0A1L9N1P5"/>
<accession>A0A1L9N1P5</accession>
<dbReference type="Proteomes" id="UP000184304">
    <property type="component" value="Unassembled WGS sequence"/>
</dbReference>
<dbReference type="GO" id="GO:0009893">
    <property type="term" value="P:positive regulation of metabolic process"/>
    <property type="evidence" value="ECO:0007669"/>
    <property type="project" value="UniProtKB-ARBA"/>
</dbReference>
<dbReference type="STRING" id="767770.A0A1L9N1P5"/>
<keyword evidence="10" id="KW-1185">Reference proteome</keyword>
<protein>
    <recommendedName>
        <fullName evidence="8">Zn(2)-C6 fungal-type domain-containing protein</fullName>
    </recommendedName>
</protein>
<dbReference type="PROSITE" id="PS50048">
    <property type="entry name" value="ZN2_CY6_FUNGAL_2"/>
    <property type="match status" value="1"/>
</dbReference>
<evidence type="ECO:0000256" key="2">
    <source>
        <dbReference type="ARBA" id="ARBA00022833"/>
    </source>
</evidence>
<dbReference type="InterPro" id="IPR007219">
    <property type="entry name" value="XnlR_reg_dom"/>
</dbReference>
<feature type="region of interest" description="Disordered" evidence="7">
    <location>
        <begin position="222"/>
        <end position="246"/>
    </location>
</feature>
<proteinExistence type="predicted"/>
<keyword evidence="3" id="KW-0805">Transcription regulation</keyword>
<name>A0A1L9N1P5_ASPTC</name>
<dbReference type="PANTHER" id="PTHR47660">
    <property type="entry name" value="TRANSCRIPTION FACTOR WITH C2H2 AND ZN(2)-CYS(6) DNA BINDING DOMAIN (EUROFUNG)-RELATED-RELATED"/>
    <property type="match status" value="1"/>
</dbReference>
<evidence type="ECO:0000256" key="5">
    <source>
        <dbReference type="ARBA" id="ARBA00023163"/>
    </source>
</evidence>
<evidence type="ECO:0000313" key="9">
    <source>
        <dbReference type="EMBL" id="OJI83237.1"/>
    </source>
</evidence>
<keyword evidence="5" id="KW-0804">Transcription</keyword>